<keyword evidence="1" id="KW-0812">Transmembrane</keyword>
<keyword evidence="1" id="KW-0472">Membrane</keyword>
<keyword evidence="3" id="KW-1185">Reference proteome</keyword>
<dbReference type="PANTHER" id="PTHR28161:SF1">
    <property type="entry name" value="ATP SYNTHASE SUBUNIT F, MITOCHONDRIAL"/>
    <property type="match status" value="1"/>
</dbReference>
<protein>
    <submittedName>
        <fullName evidence="2">F1F0-ATPsyn F</fullName>
    </submittedName>
</protein>
<dbReference type="AlphaFoldDB" id="A0A165HIS9"/>
<sequence>MRATLIRRALAGLVPPKVASPSSVTGGSVGAQMATVVDFYSKLPKGPAPPQSSGIKARYWDGKNASATPFYGAIAGLMLFGYTIDYFMHLRHHKNKAH</sequence>
<dbReference type="InterPro" id="IPR019727">
    <property type="entry name" value="ATP_synth_F0_fsu_mt_fun"/>
</dbReference>
<feature type="transmembrane region" description="Helical" evidence="1">
    <location>
        <begin position="70"/>
        <end position="88"/>
    </location>
</feature>
<accession>A0A165HIS9</accession>
<dbReference type="Proteomes" id="UP000076842">
    <property type="component" value="Unassembled WGS sequence"/>
</dbReference>
<dbReference type="InParanoid" id="A0A165HIS9"/>
<gene>
    <name evidence="2" type="ORF">CALCODRAFT_493699</name>
</gene>
<dbReference type="OrthoDB" id="5561579at2759"/>
<dbReference type="PANTHER" id="PTHR28161">
    <property type="entry name" value="ATP SYNTHASE SUBUNIT F, MITOCHONDRIAL"/>
    <property type="match status" value="1"/>
</dbReference>
<dbReference type="Pfam" id="PF10791">
    <property type="entry name" value="F1F0-ATPsyn_F"/>
    <property type="match status" value="1"/>
</dbReference>
<dbReference type="STRING" id="1353952.A0A165HIS9"/>
<organism evidence="2 3">
    <name type="scientific">Calocera cornea HHB12733</name>
    <dbReference type="NCBI Taxonomy" id="1353952"/>
    <lineage>
        <taxon>Eukaryota</taxon>
        <taxon>Fungi</taxon>
        <taxon>Dikarya</taxon>
        <taxon>Basidiomycota</taxon>
        <taxon>Agaricomycotina</taxon>
        <taxon>Dacrymycetes</taxon>
        <taxon>Dacrymycetales</taxon>
        <taxon>Dacrymycetaceae</taxon>
        <taxon>Calocera</taxon>
    </lineage>
</organism>
<dbReference type="FunCoup" id="A0A165HIS9">
    <property type="interactions" value="54"/>
</dbReference>
<evidence type="ECO:0000313" key="2">
    <source>
        <dbReference type="EMBL" id="KZT59354.1"/>
    </source>
</evidence>
<proteinExistence type="predicted"/>
<evidence type="ECO:0000256" key="1">
    <source>
        <dbReference type="SAM" id="Phobius"/>
    </source>
</evidence>
<keyword evidence="1" id="KW-1133">Transmembrane helix</keyword>
<reference evidence="2 3" key="1">
    <citation type="journal article" date="2016" name="Mol. Biol. Evol.">
        <title>Comparative Genomics of Early-Diverging Mushroom-Forming Fungi Provides Insights into the Origins of Lignocellulose Decay Capabilities.</title>
        <authorList>
            <person name="Nagy L.G."/>
            <person name="Riley R."/>
            <person name="Tritt A."/>
            <person name="Adam C."/>
            <person name="Daum C."/>
            <person name="Floudas D."/>
            <person name="Sun H."/>
            <person name="Yadav J.S."/>
            <person name="Pangilinan J."/>
            <person name="Larsson K.H."/>
            <person name="Matsuura K."/>
            <person name="Barry K."/>
            <person name="Labutti K."/>
            <person name="Kuo R."/>
            <person name="Ohm R.A."/>
            <person name="Bhattacharya S.S."/>
            <person name="Shirouzu T."/>
            <person name="Yoshinaga Y."/>
            <person name="Martin F.M."/>
            <person name="Grigoriev I.V."/>
            <person name="Hibbett D.S."/>
        </authorList>
    </citation>
    <scope>NUCLEOTIDE SEQUENCE [LARGE SCALE GENOMIC DNA]</scope>
    <source>
        <strain evidence="2 3">HHB12733</strain>
    </source>
</reference>
<name>A0A165HIS9_9BASI</name>
<dbReference type="GO" id="GO:0046933">
    <property type="term" value="F:proton-transporting ATP synthase activity, rotational mechanism"/>
    <property type="evidence" value="ECO:0007669"/>
    <property type="project" value="TreeGrafter"/>
</dbReference>
<dbReference type="EMBL" id="KV423941">
    <property type="protein sequence ID" value="KZT59354.1"/>
    <property type="molecule type" value="Genomic_DNA"/>
</dbReference>
<evidence type="ECO:0000313" key="3">
    <source>
        <dbReference type="Proteomes" id="UP000076842"/>
    </source>
</evidence>